<feature type="domain" description="SLH" evidence="2">
    <location>
        <begin position="84"/>
        <end position="140"/>
    </location>
</feature>
<reference evidence="3 4" key="1">
    <citation type="submission" date="2015-09" db="EMBL/GenBank/DDBJ databases">
        <authorList>
            <consortium name="Pathogen Informatics"/>
        </authorList>
    </citation>
    <scope>NUCLEOTIDE SEQUENCE [LARGE SCALE GENOMIC DNA]</scope>
    <source>
        <strain evidence="3 4">2789STDY5608854</strain>
    </source>
</reference>
<evidence type="ECO:0000313" key="4">
    <source>
        <dbReference type="Proteomes" id="UP000095746"/>
    </source>
</evidence>
<dbReference type="AlphaFoldDB" id="A0A174U6B8"/>
<gene>
    <name evidence="3" type="primary">ctc_2</name>
    <name evidence="3" type="ORF">ERS852411_04057</name>
</gene>
<sequence length="140" mass="14641">MTRAMLVTALWREAGSPVVNYAMDFDDVAEGQWYTEAVRWAASEGIVAGTGKGFSPDAALTRESLAAILFRYAGGQADGDSLDSYADGAGVSAWAREAMNWAVAQGLITGKSGGRLDPGGTASRAEVSAILMRYVQSAQA</sequence>
<feature type="domain" description="SLH" evidence="2">
    <location>
        <begin position="21"/>
        <end position="83"/>
    </location>
</feature>
<evidence type="ECO:0000259" key="2">
    <source>
        <dbReference type="PROSITE" id="PS51272"/>
    </source>
</evidence>
<evidence type="ECO:0000313" key="3">
    <source>
        <dbReference type="EMBL" id="CUQ16886.1"/>
    </source>
</evidence>
<proteinExistence type="predicted"/>
<organism evidence="3 4">
    <name type="scientific">Flavonifractor plautii</name>
    <name type="common">Fusobacterium plautii</name>
    <dbReference type="NCBI Taxonomy" id="292800"/>
    <lineage>
        <taxon>Bacteria</taxon>
        <taxon>Bacillati</taxon>
        <taxon>Bacillota</taxon>
        <taxon>Clostridia</taxon>
        <taxon>Eubacteriales</taxon>
        <taxon>Oscillospiraceae</taxon>
        <taxon>Flavonifractor</taxon>
    </lineage>
</organism>
<dbReference type="EMBL" id="CYZT01000735">
    <property type="protein sequence ID" value="CUQ16886.1"/>
    <property type="molecule type" value="Genomic_DNA"/>
</dbReference>
<evidence type="ECO:0000256" key="1">
    <source>
        <dbReference type="ARBA" id="ARBA00022737"/>
    </source>
</evidence>
<dbReference type="Pfam" id="PF00395">
    <property type="entry name" value="SLH"/>
    <property type="match status" value="2"/>
</dbReference>
<keyword evidence="1" id="KW-0677">Repeat</keyword>
<name>A0A174U6B8_FLAPL</name>
<dbReference type="InterPro" id="IPR001119">
    <property type="entry name" value="SLH_dom"/>
</dbReference>
<dbReference type="Proteomes" id="UP000095746">
    <property type="component" value="Unassembled WGS sequence"/>
</dbReference>
<protein>
    <submittedName>
        <fullName evidence="3">Parasporal protein</fullName>
    </submittedName>
</protein>
<accession>A0A174U6B8</accession>
<dbReference type="PROSITE" id="PS51272">
    <property type="entry name" value="SLH"/>
    <property type="match status" value="2"/>
</dbReference>